<gene>
    <name evidence="2" type="ORF">C7R93_08815</name>
</gene>
<keyword evidence="1" id="KW-0812">Transmembrane</keyword>
<evidence type="ECO:0000313" key="2">
    <source>
        <dbReference type="EMBL" id="PSJ97214.1"/>
    </source>
</evidence>
<organism evidence="2 3">
    <name type="scientific">Brevibacillus fortis</name>
    <dbReference type="NCBI Taxonomy" id="2126352"/>
    <lineage>
        <taxon>Bacteria</taxon>
        <taxon>Bacillati</taxon>
        <taxon>Bacillota</taxon>
        <taxon>Bacilli</taxon>
        <taxon>Bacillales</taxon>
        <taxon>Paenibacillaceae</taxon>
        <taxon>Brevibacillus</taxon>
    </lineage>
</organism>
<dbReference type="Proteomes" id="UP000240419">
    <property type="component" value="Unassembled WGS sequence"/>
</dbReference>
<evidence type="ECO:0008006" key="4">
    <source>
        <dbReference type="Google" id="ProtNLM"/>
    </source>
</evidence>
<keyword evidence="3" id="KW-1185">Reference proteome</keyword>
<protein>
    <recommendedName>
        <fullName evidence="4">DUF4181 domain-containing protein</fullName>
    </recommendedName>
</protein>
<sequence length="83" mass="9488">MFAGLWLLFSVESKLFLITLEGTPFFLLFFANLLLILVLYRNKLQFSGWYKGKEVKRLSPQATNVLIVVALLAFVSSLFLKNS</sequence>
<proteinExistence type="predicted"/>
<keyword evidence="1" id="KW-0472">Membrane</keyword>
<dbReference type="EMBL" id="PXZM01000012">
    <property type="protein sequence ID" value="PSJ97214.1"/>
    <property type="molecule type" value="Genomic_DNA"/>
</dbReference>
<evidence type="ECO:0000256" key="1">
    <source>
        <dbReference type="SAM" id="Phobius"/>
    </source>
</evidence>
<feature type="transmembrane region" description="Helical" evidence="1">
    <location>
        <begin position="61"/>
        <end position="80"/>
    </location>
</feature>
<evidence type="ECO:0000313" key="3">
    <source>
        <dbReference type="Proteomes" id="UP000240419"/>
    </source>
</evidence>
<name>A0A2P7VDA9_9BACL</name>
<reference evidence="2 3" key="1">
    <citation type="submission" date="2018-03" db="EMBL/GenBank/DDBJ databases">
        <title>Brevisbacillus phylogenomics.</title>
        <authorList>
            <person name="Dunlap C."/>
        </authorList>
    </citation>
    <scope>NUCLEOTIDE SEQUENCE [LARGE SCALE GENOMIC DNA]</scope>
    <source>
        <strain evidence="2 3">NRRL NRS-1210</strain>
    </source>
</reference>
<feature type="transmembrane region" description="Helical" evidence="1">
    <location>
        <begin position="23"/>
        <end position="40"/>
    </location>
</feature>
<keyword evidence="1" id="KW-1133">Transmembrane helix</keyword>
<accession>A0A2P7VDA9</accession>
<dbReference type="AlphaFoldDB" id="A0A2P7VDA9"/>
<comment type="caution">
    <text evidence="2">The sequence shown here is derived from an EMBL/GenBank/DDBJ whole genome shotgun (WGS) entry which is preliminary data.</text>
</comment>